<dbReference type="EMBL" id="CP021780">
    <property type="protein sequence ID" value="ASA22536.1"/>
    <property type="molecule type" value="Genomic_DNA"/>
</dbReference>
<dbReference type="AlphaFoldDB" id="A0A2Z2K7Q2"/>
<dbReference type="SMART" id="SM00267">
    <property type="entry name" value="GGDEF"/>
    <property type="match status" value="1"/>
</dbReference>
<dbReference type="InterPro" id="IPR043128">
    <property type="entry name" value="Rev_trsase/Diguanyl_cyclase"/>
</dbReference>
<dbReference type="Proteomes" id="UP000249890">
    <property type="component" value="Chromosome"/>
</dbReference>
<dbReference type="RefSeq" id="WP_087916534.1">
    <property type="nucleotide sequence ID" value="NZ_CP021780.1"/>
</dbReference>
<evidence type="ECO:0000259" key="1">
    <source>
        <dbReference type="PROSITE" id="PS50887"/>
    </source>
</evidence>
<dbReference type="InterPro" id="IPR000160">
    <property type="entry name" value="GGDEF_dom"/>
</dbReference>
<reference evidence="2 3" key="1">
    <citation type="submission" date="2017-06" db="EMBL/GenBank/DDBJ databases">
        <title>Complete genome sequence of Paenibacillus donghaensis KCTC 13049T isolated from East Sea sediment, South Korea.</title>
        <authorList>
            <person name="Jung B.K."/>
            <person name="Hong S.-J."/>
            <person name="Shin J.-H."/>
        </authorList>
    </citation>
    <scope>NUCLEOTIDE SEQUENCE [LARGE SCALE GENOMIC DNA]</scope>
    <source>
        <strain evidence="2 3">KCTC 13049</strain>
    </source>
</reference>
<dbReference type="SUPFAM" id="SSF55073">
    <property type="entry name" value="Nucleotide cyclase"/>
    <property type="match status" value="1"/>
</dbReference>
<evidence type="ECO:0000313" key="2">
    <source>
        <dbReference type="EMBL" id="ASA22536.1"/>
    </source>
</evidence>
<dbReference type="PROSITE" id="PS50887">
    <property type="entry name" value="GGDEF"/>
    <property type="match status" value="1"/>
</dbReference>
<evidence type="ECO:0000313" key="3">
    <source>
        <dbReference type="Proteomes" id="UP000249890"/>
    </source>
</evidence>
<organism evidence="2 3">
    <name type="scientific">Paenibacillus donghaensis</name>
    <dbReference type="NCBI Taxonomy" id="414771"/>
    <lineage>
        <taxon>Bacteria</taxon>
        <taxon>Bacillati</taxon>
        <taxon>Bacillota</taxon>
        <taxon>Bacilli</taxon>
        <taxon>Bacillales</taxon>
        <taxon>Paenibacillaceae</taxon>
        <taxon>Paenibacillus</taxon>
    </lineage>
</organism>
<dbReference type="Gene3D" id="3.30.70.270">
    <property type="match status" value="1"/>
</dbReference>
<dbReference type="CDD" id="cd01949">
    <property type="entry name" value="GGDEF"/>
    <property type="match status" value="1"/>
</dbReference>
<dbReference type="FunFam" id="3.30.70.270:FF:000001">
    <property type="entry name" value="Diguanylate cyclase domain protein"/>
    <property type="match status" value="1"/>
</dbReference>
<keyword evidence="3" id="KW-1185">Reference proteome</keyword>
<proteinExistence type="predicted"/>
<feature type="domain" description="GGDEF" evidence="1">
    <location>
        <begin position="16"/>
        <end position="152"/>
    </location>
</feature>
<accession>A0A2Z2K7Q2</accession>
<dbReference type="GO" id="GO:0052621">
    <property type="term" value="F:diguanylate cyclase activity"/>
    <property type="evidence" value="ECO:0007669"/>
    <property type="project" value="TreeGrafter"/>
</dbReference>
<dbReference type="GO" id="GO:0043709">
    <property type="term" value="P:cell adhesion involved in single-species biofilm formation"/>
    <property type="evidence" value="ECO:0007669"/>
    <property type="project" value="TreeGrafter"/>
</dbReference>
<dbReference type="InterPro" id="IPR029787">
    <property type="entry name" value="Nucleotide_cyclase"/>
</dbReference>
<dbReference type="InterPro" id="IPR050469">
    <property type="entry name" value="Diguanylate_Cyclase"/>
</dbReference>
<name>A0A2Z2K7Q2_9BACL</name>
<dbReference type="KEGG" id="pdh:B9T62_18160"/>
<dbReference type="NCBIfam" id="TIGR00254">
    <property type="entry name" value="GGDEF"/>
    <property type="match status" value="1"/>
</dbReference>
<dbReference type="PANTHER" id="PTHR45138:SF9">
    <property type="entry name" value="DIGUANYLATE CYCLASE DGCM-RELATED"/>
    <property type="match status" value="1"/>
</dbReference>
<dbReference type="Pfam" id="PF00990">
    <property type="entry name" value="GGDEF"/>
    <property type="match status" value="1"/>
</dbReference>
<dbReference type="GO" id="GO:1902201">
    <property type="term" value="P:negative regulation of bacterial-type flagellum-dependent cell motility"/>
    <property type="evidence" value="ECO:0007669"/>
    <property type="project" value="TreeGrafter"/>
</dbReference>
<protein>
    <recommendedName>
        <fullName evidence="1">GGDEF domain-containing protein</fullName>
    </recommendedName>
</protein>
<gene>
    <name evidence="2" type="ORF">B9T62_18160</name>
</gene>
<dbReference type="OrthoDB" id="9759607at2"/>
<sequence length="166" mass="18091">MTIFRNEVAAAGRDGQDLTYIMIDIDHYKKYNDTYGHYEGDRVLQQIGASIKWFAADSGGMVFRLGGEEFGIILSGVDAEEACAYAEHIRSSVEKLGIEHAASPPYGVVTVSVGVAAVKVEGLREEDIYKLADNALYQSKAAGRNRVTLLENRTGVLEQEPGSTES</sequence>
<dbReference type="GO" id="GO:0005886">
    <property type="term" value="C:plasma membrane"/>
    <property type="evidence" value="ECO:0007669"/>
    <property type="project" value="TreeGrafter"/>
</dbReference>
<dbReference type="PANTHER" id="PTHR45138">
    <property type="entry name" value="REGULATORY COMPONENTS OF SENSORY TRANSDUCTION SYSTEM"/>
    <property type="match status" value="1"/>
</dbReference>